<evidence type="ECO:0000313" key="2">
    <source>
        <dbReference type="Proteomes" id="UP000683925"/>
    </source>
</evidence>
<accession>A0A8S1YMF7</accession>
<protein>
    <submittedName>
        <fullName evidence="1">Uncharacterized protein</fullName>
    </submittedName>
</protein>
<sequence>MNCFLRVGIKKIRIQKEKFISKKLIATHVKKIKISFEDRIKQLLIQLVKRQKLYKNFNQFVKYQINKKIQQKNQLIMMIHQDRSNYEKYQLIILILLQQHEVKQLTREMIIIDELKEINTLFHNKQNDHKILLRQKFSNHFIPHLAGINSMDVSPFFKTLQILRQSKMISQLRLSFNQEVYLFNISLNYNQ</sequence>
<evidence type="ECO:0000313" key="1">
    <source>
        <dbReference type="EMBL" id="CAD8214768.1"/>
    </source>
</evidence>
<keyword evidence="2" id="KW-1185">Reference proteome</keyword>
<comment type="caution">
    <text evidence="1">The sequence shown here is derived from an EMBL/GenBank/DDBJ whole genome shotgun (WGS) entry which is preliminary data.</text>
</comment>
<proteinExistence type="predicted"/>
<reference evidence="1" key="1">
    <citation type="submission" date="2021-01" db="EMBL/GenBank/DDBJ databases">
        <authorList>
            <consortium name="Genoscope - CEA"/>
            <person name="William W."/>
        </authorList>
    </citation>
    <scope>NUCLEOTIDE SEQUENCE</scope>
</reference>
<gene>
    <name evidence="1" type="ORF">POCTA_138.1.T1880036</name>
</gene>
<organism evidence="1 2">
    <name type="scientific">Paramecium octaurelia</name>
    <dbReference type="NCBI Taxonomy" id="43137"/>
    <lineage>
        <taxon>Eukaryota</taxon>
        <taxon>Sar</taxon>
        <taxon>Alveolata</taxon>
        <taxon>Ciliophora</taxon>
        <taxon>Intramacronucleata</taxon>
        <taxon>Oligohymenophorea</taxon>
        <taxon>Peniculida</taxon>
        <taxon>Parameciidae</taxon>
        <taxon>Paramecium</taxon>
    </lineage>
</organism>
<name>A0A8S1YMF7_PAROT</name>
<dbReference type="Proteomes" id="UP000683925">
    <property type="component" value="Unassembled WGS sequence"/>
</dbReference>
<dbReference type="AlphaFoldDB" id="A0A8S1YMF7"/>
<dbReference type="EMBL" id="CAJJDP010000192">
    <property type="protein sequence ID" value="CAD8214768.1"/>
    <property type="molecule type" value="Genomic_DNA"/>
</dbReference>